<comment type="subunit">
    <text evidence="4">Part of the RNA polymerase complex. Forms a stalk with Rpo4 that extends from the main structure.</text>
</comment>
<keyword evidence="4 7" id="KW-0548">Nucleotidyltransferase</keyword>
<keyword evidence="2 4" id="KW-0240">DNA-directed RNA polymerase</keyword>
<protein>
    <recommendedName>
        <fullName evidence="4">DNA-directed RNA polymerase subunit Rpo7</fullName>
        <ecNumber evidence="4">2.7.7.6</ecNumber>
    </recommendedName>
    <alternativeName>
        <fullName evidence="4">DNA-directed RNA polymerase subunit E</fullName>
    </alternativeName>
</protein>
<dbReference type="PANTHER" id="PTHR12709:SF4">
    <property type="entry name" value="DNA-DIRECTED RNA POLYMERASE II SUBUNIT RPB7"/>
    <property type="match status" value="1"/>
</dbReference>
<dbReference type="GO" id="GO:0003677">
    <property type="term" value="F:DNA binding"/>
    <property type="evidence" value="ECO:0007669"/>
    <property type="project" value="InterPro"/>
</dbReference>
<dbReference type="InterPro" id="IPR004519">
    <property type="entry name" value="RNAP_E/RPC8"/>
</dbReference>
<feature type="compositionally biased region" description="Basic residues" evidence="5">
    <location>
        <begin position="196"/>
        <end position="213"/>
    </location>
</feature>
<comment type="catalytic activity">
    <reaction evidence="4">
        <text>RNA(n) + a ribonucleoside 5'-triphosphate = RNA(n+1) + diphosphate</text>
        <dbReference type="Rhea" id="RHEA:21248"/>
        <dbReference type="Rhea" id="RHEA-COMP:14527"/>
        <dbReference type="Rhea" id="RHEA-COMP:17342"/>
        <dbReference type="ChEBI" id="CHEBI:33019"/>
        <dbReference type="ChEBI" id="CHEBI:61557"/>
        <dbReference type="ChEBI" id="CHEBI:140395"/>
        <dbReference type="EC" id="2.7.7.6"/>
    </reaction>
</comment>
<keyword evidence="4" id="KW-0963">Cytoplasm</keyword>
<comment type="similarity">
    <text evidence="1 4">Belongs to the eukaryotic RPB7/RPC8 RNA polymerase subunit family.</text>
</comment>
<dbReference type="EC" id="2.7.7.6" evidence="4"/>
<dbReference type="PANTHER" id="PTHR12709">
    <property type="entry name" value="DNA-DIRECTED RNA POLYMERASE II, III"/>
    <property type="match status" value="1"/>
</dbReference>
<dbReference type="GO" id="GO:0006352">
    <property type="term" value="P:DNA-templated transcription initiation"/>
    <property type="evidence" value="ECO:0007669"/>
    <property type="project" value="InterPro"/>
</dbReference>
<sequence length="213" mass="23799">MFEVVRVRDKIRVPPTKLGSKMKKALLEIAQEQYEGLVDEDIGIIVAVINAKKVGEGKIVPGDGAVYYKAELEFLAFRPKLHEVVEGLVTETAEFGLFVRVGPMDGLIHVSQIMDEYLNYDSKNSMFISKETKQKIGLNDKVLARIVSISLKGTLADSKLGLTMRQPFLGKLQWVEQQIKDVRSGKAKEKKEKAAKSKAKPQKQAKKERGGKK</sequence>
<keyword evidence="3 4" id="KW-0804">Transcription</keyword>
<gene>
    <name evidence="4" type="primary">rpo7</name>
    <name evidence="4" type="synonym">rpoE</name>
    <name evidence="7" type="ORF">DRO07_00190</name>
</gene>
<organism evidence="7 8">
    <name type="scientific">Candidatus Iainarchaeum sp</name>
    <dbReference type="NCBI Taxonomy" id="3101447"/>
    <lineage>
        <taxon>Archaea</taxon>
        <taxon>Candidatus Iainarchaeota</taxon>
        <taxon>Candidatus Iainarchaeia</taxon>
        <taxon>Candidatus Iainarchaeales</taxon>
        <taxon>Candidatus Iainarchaeaceae</taxon>
        <taxon>Candidatus Iainarchaeum</taxon>
    </lineage>
</organism>
<feature type="domain" description="S1 motif" evidence="6">
    <location>
        <begin position="82"/>
        <end position="165"/>
    </location>
</feature>
<comment type="caution">
    <text evidence="7">The sequence shown here is derived from an EMBL/GenBank/DDBJ whole genome shotgun (WGS) entry which is preliminary data.</text>
</comment>
<dbReference type="GO" id="GO:0000428">
    <property type="term" value="C:DNA-directed RNA polymerase complex"/>
    <property type="evidence" value="ECO:0007669"/>
    <property type="project" value="UniProtKB-KW"/>
</dbReference>
<evidence type="ECO:0000256" key="1">
    <source>
        <dbReference type="ARBA" id="ARBA00009307"/>
    </source>
</evidence>
<dbReference type="Proteomes" id="UP000277633">
    <property type="component" value="Unassembled WGS sequence"/>
</dbReference>
<dbReference type="InterPro" id="IPR005576">
    <property type="entry name" value="Rpb7-like_N"/>
</dbReference>
<dbReference type="InterPro" id="IPR012340">
    <property type="entry name" value="NA-bd_OB-fold"/>
</dbReference>
<evidence type="ECO:0000256" key="4">
    <source>
        <dbReference type="HAMAP-Rule" id="MF_00865"/>
    </source>
</evidence>
<dbReference type="Gene3D" id="3.30.1490.120">
    <property type="entry name" value="RNA polymerase Rpb7-like, N-terminal domain"/>
    <property type="match status" value="1"/>
</dbReference>
<evidence type="ECO:0000313" key="8">
    <source>
        <dbReference type="Proteomes" id="UP000277633"/>
    </source>
</evidence>
<comment type="domain">
    <text evidence="4">Forms 2 domains with an elongated structure; Rpo4 packs into the hinge region between the 2 domains.</text>
</comment>
<dbReference type="Pfam" id="PF03876">
    <property type="entry name" value="SHS2_Rpb7-N"/>
    <property type="match status" value="1"/>
</dbReference>
<evidence type="ECO:0000259" key="6">
    <source>
        <dbReference type="PROSITE" id="PS50126"/>
    </source>
</evidence>
<feature type="region of interest" description="Disordered" evidence="5">
    <location>
        <begin position="183"/>
        <end position="213"/>
    </location>
</feature>
<dbReference type="Pfam" id="PF00575">
    <property type="entry name" value="S1"/>
    <property type="match status" value="1"/>
</dbReference>
<dbReference type="EMBL" id="QMWO01000003">
    <property type="protein sequence ID" value="RLG70434.1"/>
    <property type="molecule type" value="Genomic_DNA"/>
</dbReference>
<dbReference type="GO" id="GO:0003899">
    <property type="term" value="F:DNA-directed RNA polymerase activity"/>
    <property type="evidence" value="ECO:0007669"/>
    <property type="project" value="UniProtKB-UniRule"/>
</dbReference>
<dbReference type="Gene3D" id="2.40.50.140">
    <property type="entry name" value="Nucleic acid-binding proteins"/>
    <property type="match status" value="1"/>
</dbReference>
<dbReference type="NCBIfam" id="NF006333">
    <property type="entry name" value="PRK08563.1"/>
    <property type="match status" value="1"/>
</dbReference>
<comment type="function">
    <text evidence="4">DNA-dependent RNA polymerase (RNAP) catalyzes the transcription of DNA into RNA using the four ribonucleoside triphosphates as substrates.</text>
</comment>
<dbReference type="InterPro" id="IPR046399">
    <property type="entry name" value="RNApol_Rpo7"/>
</dbReference>
<dbReference type="SUPFAM" id="SSF88798">
    <property type="entry name" value="N-terminal, heterodimerisation domain of RBP7 (RpoE)"/>
    <property type="match status" value="1"/>
</dbReference>
<dbReference type="CDD" id="cd04460">
    <property type="entry name" value="S1_RpoE"/>
    <property type="match status" value="1"/>
</dbReference>
<evidence type="ECO:0000256" key="5">
    <source>
        <dbReference type="SAM" id="MobiDB-lite"/>
    </source>
</evidence>
<evidence type="ECO:0000256" key="2">
    <source>
        <dbReference type="ARBA" id="ARBA00022478"/>
    </source>
</evidence>
<proteinExistence type="inferred from homology"/>
<dbReference type="AlphaFoldDB" id="A0A497JHB4"/>
<feature type="compositionally biased region" description="Basic and acidic residues" evidence="5">
    <location>
        <begin position="183"/>
        <end position="195"/>
    </location>
</feature>
<dbReference type="NCBIfam" id="TIGR00448">
    <property type="entry name" value="rpoE"/>
    <property type="match status" value="1"/>
</dbReference>
<evidence type="ECO:0000313" key="7">
    <source>
        <dbReference type="EMBL" id="RLG70434.1"/>
    </source>
</evidence>
<dbReference type="InterPro" id="IPR003029">
    <property type="entry name" value="S1_domain"/>
</dbReference>
<accession>A0A497JHB4</accession>
<dbReference type="SUPFAM" id="SSF50249">
    <property type="entry name" value="Nucleic acid-binding proteins"/>
    <property type="match status" value="1"/>
</dbReference>
<name>A0A497JHB4_9ARCH</name>
<dbReference type="InterPro" id="IPR036898">
    <property type="entry name" value="RNA_pol_Rpb7-like_N_sf"/>
</dbReference>
<dbReference type="GO" id="GO:0005737">
    <property type="term" value="C:cytoplasm"/>
    <property type="evidence" value="ECO:0007669"/>
    <property type="project" value="UniProtKB-SubCell"/>
</dbReference>
<dbReference type="HAMAP" id="MF_00865">
    <property type="entry name" value="RNApol_arch_Rpo7"/>
    <property type="match status" value="1"/>
</dbReference>
<dbReference type="InterPro" id="IPR045113">
    <property type="entry name" value="Rpb7-like"/>
</dbReference>
<dbReference type="CDD" id="cd04331">
    <property type="entry name" value="RNAP_E_N"/>
    <property type="match status" value="1"/>
</dbReference>
<dbReference type="PROSITE" id="PS50126">
    <property type="entry name" value="S1"/>
    <property type="match status" value="1"/>
</dbReference>
<comment type="subcellular location">
    <subcellularLocation>
        <location evidence="4">Cytoplasm</location>
    </subcellularLocation>
</comment>
<keyword evidence="4 7" id="KW-0808">Transferase</keyword>
<reference evidence="7 8" key="1">
    <citation type="submission" date="2018-06" db="EMBL/GenBank/DDBJ databases">
        <title>Extensive metabolic versatility and redundancy in microbially diverse, dynamic hydrothermal sediments.</title>
        <authorList>
            <person name="Dombrowski N."/>
            <person name="Teske A."/>
            <person name="Baker B.J."/>
        </authorList>
    </citation>
    <scope>NUCLEOTIDE SEQUENCE [LARGE SCALE GENOMIC DNA]</scope>
    <source>
        <strain evidence="7">B9_G13</strain>
    </source>
</reference>
<dbReference type="SMART" id="SM00316">
    <property type="entry name" value="S1"/>
    <property type="match status" value="1"/>
</dbReference>
<evidence type="ECO:0000256" key="3">
    <source>
        <dbReference type="ARBA" id="ARBA00023163"/>
    </source>
</evidence>